<dbReference type="OMA" id="MDWQVVY"/>
<dbReference type="HOGENOM" id="CLU_1012503_0_0_1"/>
<dbReference type="AlphaFoldDB" id="S9PWG2"/>
<dbReference type="EMBL" id="KE503207">
    <property type="protein sequence ID" value="EPX72337.1"/>
    <property type="molecule type" value="Genomic_DNA"/>
</dbReference>
<keyword evidence="3" id="KW-1185">Reference proteome</keyword>
<dbReference type="VEuPathDB" id="FungiDB:SOCG_00100"/>
<feature type="compositionally biased region" description="Basic and acidic residues" evidence="1">
    <location>
        <begin position="1"/>
        <end position="18"/>
    </location>
</feature>
<evidence type="ECO:0000313" key="2">
    <source>
        <dbReference type="EMBL" id="EPX72337.1"/>
    </source>
</evidence>
<dbReference type="GO" id="GO:0000500">
    <property type="term" value="C:RNA polymerase I upstream activating factor complex"/>
    <property type="evidence" value="ECO:0007669"/>
    <property type="project" value="EnsemblFungi"/>
</dbReference>
<gene>
    <name evidence="2" type="ORF">SOCG_00100</name>
</gene>
<accession>S9PWG2</accession>
<proteinExistence type="predicted"/>
<dbReference type="RefSeq" id="XP_013017974.1">
    <property type="nucleotide sequence ID" value="XM_013162520.1"/>
</dbReference>
<evidence type="ECO:0000256" key="1">
    <source>
        <dbReference type="SAM" id="MobiDB-lite"/>
    </source>
</evidence>
<reference evidence="2 3" key="1">
    <citation type="journal article" date="2011" name="Science">
        <title>Comparative functional genomics of the fission yeasts.</title>
        <authorList>
            <person name="Rhind N."/>
            <person name="Chen Z."/>
            <person name="Yassour M."/>
            <person name="Thompson D.A."/>
            <person name="Haas B.J."/>
            <person name="Habib N."/>
            <person name="Wapinski I."/>
            <person name="Roy S."/>
            <person name="Lin M.F."/>
            <person name="Heiman D.I."/>
            <person name="Young S.K."/>
            <person name="Furuya K."/>
            <person name="Guo Y."/>
            <person name="Pidoux A."/>
            <person name="Chen H.M."/>
            <person name="Robbertse B."/>
            <person name="Goldberg J.M."/>
            <person name="Aoki K."/>
            <person name="Bayne E.H."/>
            <person name="Berlin A.M."/>
            <person name="Desjardins C.A."/>
            <person name="Dobbs E."/>
            <person name="Dukaj L."/>
            <person name="Fan L."/>
            <person name="FitzGerald M.G."/>
            <person name="French C."/>
            <person name="Gujja S."/>
            <person name="Hansen K."/>
            <person name="Keifenheim D."/>
            <person name="Levin J.Z."/>
            <person name="Mosher R.A."/>
            <person name="Mueller C.A."/>
            <person name="Pfiffner J."/>
            <person name="Priest M."/>
            <person name="Russ C."/>
            <person name="Smialowska A."/>
            <person name="Swoboda P."/>
            <person name="Sykes S.M."/>
            <person name="Vaughn M."/>
            <person name="Vengrova S."/>
            <person name="Yoder R."/>
            <person name="Zeng Q."/>
            <person name="Allshire R."/>
            <person name="Baulcombe D."/>
            <person name="Birren B.W."/>
            <person name="Brown W."/>
            <person name="Ekwall K."/>
            <person name="Kellis M."/>
            <person name="Leatherwood J."/>
            <person name="Levin H."/>
            <person name="Margalit H."/>
            <person name="Martienssen R."/>
            <person name="Nieduszynski C.A."/>
            <person name="Spatafora J.W."/>
            <person name="Friedman N."/>
            <person name="Dalgaard J.Z."/>
            <person name="Baumann P."/>
            <person name="Niki H."/>
            <person name="Regev A."/>
            <person name="Nusbaum C."/>
        </authorList>
    </citation>
    <scope>NUCLEOTIDE SEQUENCE [LARGE SCALE GENOMIC DNA]</scope>
    <source>
        <strain evidence="3">yFS286</strain>
    </source>
</reference>
<protein>
    <submittedName>
        <fullName evidence="2">Upstream activation factor complex subunit Acr1</fullName>
    </submittedName>
</protein>
<dbReference type="Proteomes" id="UP000016088">
    <property type="component" value="Unassembled WGS sequence"/>
</dbReference>
<evidence type="ECO:0000313" key="3">
    <source>
        <dbReference type="Proteomes" id="UP000016088"/>
    </source>
</evidence>
<sequence>MRDFDTPQLEEREEREGSPSEYEEEPVVEKPSLLQSEVGAYKEIISNLKQETRNELAVQLYFVHESLKNRGQTRNGNDGNVEDKDTKTPRKYWTVWPTRESTFLEQNSPITGAFRFRQEAAALAIRIASHKLQAMKKVPSSDEYPNAMMLRRLAAMLQQKLECLLDAVDSFRQQQRSRLMQERLAYMDWQVVYGLAKLTRGAFSCTKQDSIALEKATKQCQRVFKADLSQMKYSEDRESESPTPDEIVPLEDEDMIQRILDTIEEQLHSPEEHEH</sequence>
<dbReference type="OrthoDB" id="5363386at2759"/>
<dbReference type="GeneID" id="25029084"/>
<feature type="region of interest" description="Disordered" evidence="1">
    <location>
        <begin position="1"/>
        <end position="31"/>
    </location>
</feature>
<organism evidence="2 3">
    <name type="scientific">Schizosaccharomyces octosporus (strain yFS286)</name>
    <name type="common">Fission yeast</name>
    <name type="synonym">Octosporomyces octosporus</name>
    <dbReference type="NCBI Taxonomy" id="483514"/>
    <lineage>
        <taxon>Eukaryota</taxon>
        <taxon>Fungi</taxon>
        <taxon>Dikarya</taxon>
        <taxon>Ascomycota</taxon>
        <taxon>Taphrinomycotina</taxon>
        <taxon>Schizosaccharomycetes</taxon>
        <taxon>Schizosaccharomycetales</taxon>
        <taxon>Schizosaccharomycetaceae</taxon>
        <taxon>Schizosaccharomyces</taxon>
    </lineage>
</organism>
<name>S9PWG2_SCHOY</name>